<evidence type="ECO:0000259" key="1">
    <source>
        <dbReference type="Pfam" id="PF16030"/>
    </source>
</evidence>
<reference evidence="2" key="1">
    <citation type="submission" date="2019-08" db="EMBL/GenBank/DDBJ databases">
        <title>The genome of the North American firefly Photinus pyralis.</title>
        <authorList>
            <consortium name="Photinus pyralis genome working group"/>
            <person name="Fallon T.R."/>
            <person name="Sander Lower S.E."/>
            <person name="Weng J.-K."/>
        </authorList>
    </citation>
    <scope>NUCLEOTIDE SEQUENCE</scope>
    <source>
        <strain evidence="2">TRF0915ILg1</strain>
        <tissue evidence="2">Whole body</tissue>
    </source>
</reference>
<organism evidence="2 3">
    <name type="scientific">Ignelater luminosus</name>
    <name type="common">Cucubano</name>
    <name type="synonym">Pyrophorus luminosus</name>
    <dbReference type="NCBI Taxonomy" id="2038154"/>
    <lineage>
        <taxon>Eukaryota</taxon>
        <taxon>Metazoa</taxon>
        <taxon>Ecdysozoa</taxon>
        <taxon>Arthropoda</taxon>
        <taxon>Hexapoda</taxon>
        <taxon>Insecta</taxon>
        <taxon>Pterygota</taxon>
        <taxon>Neoptera</taxon>
        <taxon>Endopterygota</taxon>
        <taxon>Coleoptera</taxon>
        <taxon>Polyphaga</taxon>
        <taxon>Elateriformia</taxon>
        <taxon>Elateroidea</taxon>
        <taxon>Elateridae</taxon>
        <taxon>Agrypninae</taxon>
        <taxon>Pyrophorini</taxon>
        <taxon>Ignelater</taxon>
    </lineage>
</organism>
<evidence type="ECO:0000313" key="2">
    <source>
        <dbReference type="EMBL" id="KAF2882844.1"/>
    </source>
</evidence>
<dbReference type="Proteomes" id="UP000801492">
    <property type="component" value="Unassembled WGS sequence"/>
</dbReference>
<dbReference type="EMBL" id="VTPC01090587">
    <property type="protein sequence ID" value="KAF2882844.1"/>
    <property type="molecule type" value="Genomic_DNA"/>
</dbReference>
<proteinExistence type="predicted"/>
<dbReference type="Pfam" id="PF16030">
    <property type="entry name" value="GD_N"/>
    <property type="match status" value="1"/>
</dbReference>
<name>A0A8K0CB46_IGNLU</name>
<evidence type="ECO:0000313" key="3">
    <source>
        <dbReference type="Proteomes" id="UP000801492"/>
    </source>
</evidence>
<feature type="domain" description="Serine protease gd N-terminal" evidence="1">
    <location>
        <begin position="12"/>
        <end position="98"/>
    </location>
</feature>
<gene>
    <name evidence="2" type="ORF">ILUMI_23356</name>
</gene>
<dbReference type="OrthoDB" id="6147874at2759"/>
<protein>
    <recommendedName>
        <fullName evidence="1">Serine protease gd N-terminal domain-containing protein</fullName>
    </recommendedName>
</protein>
<keyword evidence="3" id="KW-1185">Reference proteome</keyword>
<comment type="caution">
    <text evidence="2">The sequence shown here is derived from an EMBL/GenBank/DDBJ whole genome shotgun (WGS) entry which is preliminary data.</text>
</comment>
<accession>A0A8K0CB46</accession>
<dbReference type="AlphaFoldDB" id="A0A8K0CB46"/>
<sequence>MIFNHRVHVCSFTRAKKNETDKWFGIVTLLSETDLSGIWLRLVFDRPSLQLGNWFGEVKTTDNQEYLIKNRNFRLKANVPQTIGFYVQPSESNLPWLQGPSSPDKPFPGDFNFFNQPKPQDPVDNTDINSICGIIAVSIKKKWCLRNSEA</sequence>
<dbReference type="InterPro" id="IPR031986">
    <property type="entry name" value="GD_N"/>
</dbReference>